<feature type="modified residue" description="4-aspartylphosphate" evidence="6">
    <location>
        <position position="58"/>
    </location>
</feature>
<evidence type="ECO:0000256" key="2">
    <source>
        <dbReference type="ARBA" id="ARBA00023012"/>
    </source>
</evidence>
<feature type="DNA-binding region" description="OmpR/PhoB-type" evidence="7">
    <location>
        <begin position="134"/>
        <end position="229"/>
    </location>
</feature>
<keyword evidence="1 6" id="KW-0597">Phosphoprotein</keyword>
<dbReference type="CDD" id="cd17536">
    <property type="entry name" value="REC_YesN-like"/>
    <property type="match status" value="1"/>
</dbReference>
<feature type="domain" description="OmpR/PhoB-type" evidence="9">
    <location>
        <begin position="134"/>
        <end position="229"/>
    </location>
</feature>
<gene>
    <name evidence="10" type="ORF">CRV06_14385</name>
</gene>
<dbReference type="PROSITE" id="PS51755">
    <property type="entry name" value="OMPR_PHOB"/>
    <property type="match status" value="1"/>
</dbReference>
<dbReference type="GO" id="GO:0000156">
    <property type="term" value="F:phosphorelay response regulator activity"/>
    <property type="evidence" value="ECO:0007669"/>
    <property type="project" value="TreeGrafter"/>
</dbReference>
<dbReference type="InterPro" id="IPR011006">
    <property type="entry name" value="CheY-like_superfamily"/>
</dbReference>
<dbReference type="SMART" id="SM00862">
    <property type="entry name" value="Trans_reg_C"/>
    <property type="match status" value="1"/>
</dbReference>
<evidence type="ECO:0000313" key="11">
    <source>
        <dbReference type="Proteomes" id="UP000290191"/>
    </source>
</evidence>
<keyword evidence="4 7" id="KW-0238">DNA-binding</keyword>
<proteinExistence type="predicted"/>
<evidence type="ECO:0000259" key="8">
    <source>
        <dbReference type="PROSITE" id="PS50110"/>
    </source>
</evidence>
<keyword evidence="3" id="KW-0805">Transcription regulation</keyword>
<dbReference type="GO" id="GO:0005829">
    <property type="term" value="C:cytosol"/>
    <property type="evidence" value="ECO:0007669"/>
    <property type="project" value="TreeGrafter"/>
</dbReference>
<dbReference type="PANTHER" id="PTHR48111:SF1">
    <property type="entry name" value="TWO-COMPONENT RESPONSE REGULATOR ORR33"/>
    <property type="match status" value="1"/>
</dbReference>
<keyword evidence="5" id="KW-0804">Transcription</keyword>
<dbReference type="InterPro" id="IPR036388">
    <property type="entry name" value="WH-like_DNA-bd_sf"/>
</dbReference>
<dbReference type="GO" id="GO:0006355">
    <property type="term" value="P:regulation of DNA-templated transcription"/>
    <property type="evidence" value="ECO:0007669"/>
    <property type="project" value="InterPro"/>
</dbReference>
<dbReference type="InterPro" id="IPR039420">
    <property type="entry name" value="WalR-like"/>
</dbReference>
<dbReference type="InterPro" id="IPR016032">
    <property type="entry name" value="Sig_transdc_resp-reg_C-effctor"/>
</dbReference>
<dbReference type="Pfam" id="PF00486">
    <property type="entry name" value="Trans_reg_C"/>
    <property type="match status" value="1"/>
</dbReference>
<organism evidence="10 11">
    <name type="scientific">Halarcobacter anaerophilus</name>
    <dbReference type="NCBI Taxonomy" id="877500"/>
    <lineage>
        <taxon>Bacteria</taxon>
        <taxon>Pseudomonadati</taxon>
        <taxon>Campylobacterota</taxon>
        <taxon>Epsilonproteobacteria</taxon>
        <taxon>Campylobacterales</taxon>
        <taxon>Arcobacteraceae</taxon>
        <taxon>Halarcobacter</taxon>
    </lineage>
</organism>
<name>A0A4Q0XY31_9BACT</name>
<evidence type="ECO:0000256" key="5">
    <source>
        <dbReference type="ARBA" id="ARBA00023163"/>
    </source>
</evidence>
<feature type="domain" description="Response regulatory" evidence="8">
    <location>
        <begin position="9"/>
        <end position="123"/>
    </location>
</feature>
<dbReference type="GO" id="GO:0032993">
    <property type="term" value="C:protein-DNA complex"/>
    <property type="evidence" value="ECO:0007669"/>
    <property type="project" value="TreeGrafter"/>
</dbReference>
<evidence type="ECO:0000259" key="9">
    <source>
        <dbReference type="PROSITE" id="PS51755"/>
    </source>
</evidence>
<dbReference type="PANTHER" id="PTHR48111">
    <property type="entry name" value="REGULATOR OF RPOS"/>
    <property type="match status" value="1"/>
</dbReference>
<dbReference type="CDD" id="cd00383">
    <property type="entry name" value="trans_reg_C"/>
    <property type="match status" value="1"/>
</dbReference>
<dbReference type="PROSITE" id="PS50110">
    <property type="entry name" value="RESPONSE_REGULATORY"/>
    <property type="match status" value="1"/>
</dbReference>
<dbReference type="Gene3D" id="3.40.50.2300">
    <property type="match status" value="1"/>
</dbReference>
<sequence length="231" mass="27507">MDQNKYPYTILFIDDEDIIRENYLSYLKLLFKEVYSAKDSYEGYKIYNDKKPDIMIVDIKLPHISGLELVKKIREKDFQTKVIMLTAHSDKNYLLEATELKLSQYLIKPVTRAQLQKTLQKTIDELLLYSVEPLKIIDLSNNYYWDIKKEKLMYFSTEVYLTTKEKEFISLLSSSLDRVFTYDEIIENIWSCDENVSIESIKTLVKKIRKKLPFEAIENVFSQGYKLKQRN</sequence>
<dbReference type="GO" id="GO:0000976">
    <property type="term" value="F:transcription cis-regulatory region binding"/>
    <property type="evidence" value="ECO:0007669"/>
    <property type="project" value="TreeGrafter"/>
</dbReference>
<dbReference type="Gene3D" id="1.10.10.10">
    <property type="entry name" value="Winged helix-like DNA-binding domain superfamily/Winged helix DNA-binding domain"/>
    <property type="match status" value="1"/>
</dbReference>
<evidence type="ECO:0000256" key="3">
    <source>
        <dbReference type="ARBA" id="ARBA00023015"/>
    </source>
</evidence>
<dbReference type="SMART" id="SM00448">
    <property type="entry name" value="REC"/>
    <property type="match status" value="1"/>
</dbReference>
<dbReference type="Proteomes" id="UP000290191">
    <property type="component" value="Unassembled WGS sequence"/>
</dbReference>
<evidence type="ECO:0000256" key="6">
    <source>
        <dbReference type="PROSITE-ProRule" id="PRU00169"/>
    </source>
</evidence>
<dbReference type="RefSeq" id="WP_129083011.1">
    <property type="nucleotide sequence ID" value="NZ_CP041070.1"/>
</dbReference>
<dbReference type="SUPFAM" id="SSF46894">
    <property type="entry name" value="C-terminal effector domain of the bipartite response regulators"/>
    <property type="match status" value="1"/>
</dbReference>
<evidence type="ECO:0000256" key="4">
    <source>
        <dbReference type="ARBA" id="ARBA00023125"/>
    </source>
</evidence>
<accession>A0A4Q0XY31</accession>
<keyword evidence="2" id="KW-0902">Two-component regulatory system</keyword>
<dbReference type="EMBL" id="PDKO01000019">
    <property type="protein sequence ID" value="RXJ61199.1"/>
    <property type="molecule type" value="Genomic_DNA"/>
</dbReference>
<protein>
    <submittedName>
        <fullName evidence="10">DNA-binding response regulator</fullName>
    </submittedName>
</protein>
<dbReference type="AlphaFoldDB" id="A0A4Q0XY31"/>
<reference evidence="10 11" key="1">
    <citation type="submission" date="2017-10" db="EMBL/GenBank/DDBJ databases">
        <title>Genomics of the genus Arcobacter.</title>
        <authorList>
            <person name="Perez-Cataluna A."/>
            <person name="Figueras M.J."/>
        </authorList>
    </citation>
    <scope>NUCLEOTIDE SEQUENCE [LARGE SCALE GENOMIC DNA]</scope>
    <source>
        <strain evidence="10 11">DSM 24636</strain>
    </source>
</reference>
<evidence type="ECO:0000313" key="10">
    <source>
        <dbReference type="EMBL" id="RXJ61199.1"/>
    </source>
</evidence>
<keyword evidence="11" id="KW-1185">Reference proteome</keyword>
<evidence type="ECO:0000256" key="1">
    <source>
        <dbReference type="ARBA" id="ARBA00022553"/>
    </source>
</evidence>
<dbReference type="InterPro" id="IPR001867">
    <property type="entry name" value="OmpR/PhoB-type_DNA-bd"/>
</dbReference>
<comment type="caution">
    <text evidence="10">The sequence shown here is derived from an EMBL/GenBank/DDBJ whole genome shotgun (WGS) entry which is preliminary data.</text>
</comment>
<dbReference type="InterPro" id="IPR001789">
    <property type="entry name" value="Sig_transdc_resp-reg_receiver"/>
</dbReference>
<evidence type="ECO:0000256" key="7">
    <source>
        <dbReference type="PROSITE-ProRule" id="PRU01091"/>
    </source>
</evidence>
<dbReference type="Pfam" id="PF00072">
    <property type="entry name" value="Response_reg"/>
    <property type="match status" value="1"/>
</dbReference>
<dbReference type="SUPFAM" id="SSF52172">
    <property type="entry name" value="CheY-like"/>
    <property type="match status" value="1"/>
</dbReference>
<dbReference type="OrthoDB" id="5353330at2"/>